<accession>A0A7X3MHB8</accession>
<evidence type="ECO:0000313" key="3">
    <source>
        <dbReference type="EMBL" id="MXP76357.1"/>
    </source>
</evidence>
<gene>
    <name evidence="3" type="ORF">GN277_13435</name>
</gene>
<evidence type="ECO:0000256" key="1">
    <source>
        <dbReference type="SAM" id="Phobius"/>
    </source>
</evidence>
<dbReference type="InterPro" id="IPR029058">
    <property type="entry name" value="AB_hydrolase_fold"/>
</dbReference>
<dbReference type="EMBL" id="WUQX01000001">
    <property type="protein sequence ID" value="MXP76357.1"/>
    <property type="molecule type" value="Genomic_DNA"/>
</dbReference>
<dbReference type="SUPFAM" id="SSF53474">
    <property type="entry name" value="alpha/beta-Hydrolases"/>
    <property type="match status" value="1"/>
</dbReference>
<evidence type="ECO:0000313" key="4">
    <source>
        <dbReference type="Proteomes" id="UP000460412"/>
    </source>
</evidence>
<feature type="transmembrane region" description="Helical" evidence="1">
    <location>
        <begin position="7"/>
        <end position="27"/>
    </location>
</feature>
<keyword evidence="1" id="KW-0472">Membrane</keyword>
<sequence>MKYIRRAGCVFFLCAAANIPFLYYYKIIPEKGGILFILLFVLGVIFLNIFPAYSNLRLPVRRLHVCADGCELLLYFLLSVTISAIGLVIMLPVLFPGNKWVWFADLACVMLVEASVFWCGIIRVYLTSSQLGVKWRTIGLLCGWIPVVHLVVLVKIIRMAMEEWEFESGKMMQAQERKDERLCQTRYPILMVHGVFFRDFKYFNYWGRIPKELEVHGAKIFYGNHQSAASVADSGGELARRIKEIVAETGCQKVNIIAHSKGGLDSRYAISRLGMAEYVASLTTINTPHRGCIFADYLLDKLPQAVKDKVAEGYNAALRKLGDEKPDFIAAVTDLTASACKRFNQSVPDMQGIYYQSVGSKLNVASGGRFPLNFSHQLVKYFDGANDGLVAEGSFPWGKDYTFLTTSGKRGISHGDMIDLNRENIRDFDVREFYVGLVNGLKERGY</sequence>
<protein>
    <submittedName>
        <fullName evidence="3">Triacylglycerol lipase</fullName>
    </submittedName>
</protein>
<dbReference type="AlphaFoldDB" id="A0A7X3MHB8"/>
<organism evidence="3 4">
    <name type="scientific">Sporofaciens musculi</name>
    <dbReference type="NCBI Taxonomy" id="2681861"/>
    <lineage>
        <taxon>Bacteria</taxon>
        <taxon>Bacillati</taxon>
        <taxon>Bacillota</taxon>
        <taxon>Clostridia</taxon>
        <taxon>Lachnospirales</taxon>
        <taxon>Lachnospiraceae</taxon>
        <taxon>Sporofaciens</taxon>
    </lineage>
</organism>
<keyword evidence="1" id="KW-0812">Transmembrane</keyword>
<keyword evidence="1" id="KW-1133">Transmembrane helix</keyword>
<comment type="caution">
    <text evidence="3">The sequence shown here is derived from an EMBL/GenBank/DDBJ whole genome shotgun (WGS) entry which is preliminary data.</text>
</comment>
<dbReference type="Gene3D" id="3.40.50.1820">
    <property type="entry name" value="alpha/beta hydrolase"/>
    <property type="match status" value="1"/>
</dbReference>
<feature type="transmembrane region" description="Helical" evidence="1">
    <location>
        <begin position="33"/>
        <end position="51"/>
    </location>
</feature>
<evidence type="ECO:0000259" key="2">
    <source>
        <dbReference type="Pfam" id="PF05057"/>
    </source>
</evidence>
<keyword evidence="4" id="KW-1185">Reference proteome</keyword>
<dbReference type="RefSeq" id="WP_159751497.1">
    <property type="nucleotide sequence ID" value="NZ_WUQX01000001.1"/>
</dbReference>
<feature type="transmembrane region" description="Helical" evidence="1">
    <location>
        <begin position="101"/>
        <end position="126"/>
    </location>
</feature>
<feature type="transmembrane region" description="Helical" evidence="1">
    <location>
        <begin position="138"/>
        <end position="161"/>
    </location>
</feature>
<dbReference type="Pfam" id="PF05057">
    <property type="entry name" value="DUF676"/>
    <property type="match status" value="1"/>
</dbReference>
<feature type="transmembrane region" description="Helical" evidence="1">
    <location>
        <begin position="72"/>
        <end position="95"/>
    </location>
</feature>
<dbReference type="Proteomes" id="UP000460412">
    <property type="component" value="Unassembled WGS sequence"/>
</dbReference>
<feature type="domain" description="DUF676" evidence="2">
    <location>
        <begin position="236"/>
        <end position="297"/>
    </location>
</feature>
<proteinExistence type="predicted"/>
<dbReference type="InterPro" id="IPR007751">
    <property type="entry name" value="DUF676_lipase-like"/>
</dbReference>
<reference evidence="3 4" key="1">
    <citation type="submission" date="2019-12" db="EMBL/GenBank/DDBJ databases">
        <title>Sporaefaciens musculi gen. nov., sp. nov., a novel bacterium isolated from the caecum of an obese mouse.</title>
        <authorList>
            <person name="Rasmussen T.S."/>
            <person name="Streidl T."/>
            <person name="Hitch T.C.A."/>
            <person name="Wortmann E."/>
            <person name="Deptula P."/>
            <person name="Hansen M."/>
            <person name="Nielsen D.S."/>
            <person name="Clavel T."/>
            <person name="Vogensen F.K."/>
        </authorList>
    </citation>
    <scope>NUCLEOTIDE SEQUENCE [LARGE SCALE GENOMIC DNA]</scope>
    <source>
        <strain evidence="3 4">WCA-9-b2</strain>
    </source>
</reference>
<name>A0A7X3MHB8_9FIRM</name>